<name>A0ABS4GDG2_9FIRM</name>
<keyword evidence="4" id="KW-0346">Stress response</keyword>
<dbReference type="Pfam" id="PF14450">
    <property type="entry name" value="FtsA"/>
    <property type="match status" value="1"/>
</dbReference>
<organism evidence="9 10">
    <name type="scientific">Sedimentibacter acidaminivorans</name>
    <dbReference type="NCBI Taxonomy" id="913099"/>
    <lineage>
        <taxon>Bacteria</taxon>
        <taxon>Bacillati</taxon>
        <taxon>Bacillota</taxon>
        <taxon>Tissierellia</taxon>
        <taxon>Sedimentibacter</taxon>
    </lineage>
</organism>
<comment type="caution">
    <text evidence="9">The sequence shown here is derived from an EMBL/GenBank/DDBJ whole genome shotgun (WGS) entry which is preliminary data.</text>
</comment>
<reference evidence="9 10" key="1">
    <citation type="submission" date="2021-03" db="EMBL/GenBank/DDBJ databases">
        <title>Genomic Encyclopedia of Type Strains, Phase IV (KMG-IV): sequencing the most valuable type-strain genomes for metagenomic binning, comparative biology and taxonomic classification.</title>
        <authorList>
            <person name="Goeker M."/>
        </authorList>
    </citation>
    <scope>NUCLEOTIDE SEQUENCE [LARGE SCALE GENOMIC DNA]</scope>
    <source>
        <strain evidence="9 10">DSM 24004</strain>
    </source>
</reference>
<evidence type="ECO:0000259" key="8">
    <source>
        <dbReference type="SMART" id="SM00842"/>
    </source>
</evidence>
<dbReference type="InterPro" id="IPR018181">
    <property type="entry name" value="Heat_shock_70_CS"/>
</dbReference>
<keyword evidence="10" id="KW-1185">Reference proteome</keyword>
<dbReference type="PROSITE" id="PS01036">
    <property type="entry name" value="HSP70_3"/>
    <property type="match status" value="1"/>
</dbReference>
<dbReference type="InterPro" id="IPR003494">
    <property type="entry name" value="SHS2_FtsA"/>
</dbReference>
<dbReference type="GO" id="GO:0051301">
    <property type="term" value="P:cell division"/>
    <property type="evidence" value="ECO:0007669"/>
    <property type="project" value="UniProtKB-KW"/>
</dbReference>
<dbReference type="PANTHER" id="PTHR32432:SF3">
    <property type="entry name" value="ETHANOLAMINE UTILIZATION PROTEIN EUTJ"/>
    <property type="match status" value="1"/>
</dbReference>
<evidence type="ECO:0000313" key="9">
    <source>
        <dbReference type="EMBL" id="MBP1925724.1"/>
    </source>
</evidence>
<dbReference type="CDD" id="cd24004">
    <property type="entry name" value="ASKHA_NBD_PilM-like"/>
    <property type="match status" value="1"/>
</dbReference>
<feature type="domain" description="SHS2" evidence="8">
    <location>
        <begin position="11"/>
        <end position="207"/>
    </location>
</feature>
<evidence type="ECO:0000256" key="1">
    <source>
        <dbReference type="ARBA" id="ARBA00007381"/>
    </source>
</evidence>
<dbReference type="EMBL" id="JAGGKS010000004">
    <property type="protein sequence ID" value="MBP1925724.1"/>
    <property type="molecule type" value="Genomic_DNA"/>
</dbReference>
<dbReference type="Gene3D" id="3.30.420.40">
    <property type="match status" value="2"/>
</dbReference>
<evidence type="ECO:0000256" key="5">
    <source>
        <dbReference type="ARBA" id="ARBA00030019"/>
    </source>
</evidence>
<keyword evidence="9" id="KW-0132">Cell division</keyword>
<keyword evidence="9" id="KW-0131">Cell cycle</keyword>
<accession>A0ABS4GDG2</accession>
<dbReference type="InterPro" id="IPR050696">
    <property type="entry name" value="FtsA/MreB"/>
</dbReference>
<dbReference type="SMART" id="SM00842">
    <property type="entry name" value="FtsA"/>
    <property type="match status" value="1"/>
</dbReference>
<dbReference type="PANTHER" id="PTHR32432">
    <property type="entry name" value="CELL DIVISION PROTEIN FTSA-RELATED"/>
    <property type="match status" value="1"/>
</dbReference>
<gene>
    <name evidence="9" type="ORF">J2Z76_001585</name>
</gene>
<evidence type="ECO:0000256" key="2">
    <source>
        <dbReference type="ARBA" id="ARBA00014415"/>
    </source>
</evidence>
<evidence type="ECO:0000313" key="10">
    <source>
        <dbReference type="Proteomes" id="UP001519342"/>
    </source>
</evidence>
<evidence type="ECO:0000256" key="6">
    <source>
        <dbReference type="ARBA" id="ARBA00030945"/>
    </source>
</evidence>
<dbReference type="SUPFAM" id="SSF53067">
    <property type="entry name" value="Actin-like ATPase domain"/>
    <property type="match status" value="2"/>
</dbReference>
<evidence type="ECO:0000256" key="4">
    <source>
        <dbReference type="ARBA" id="ARBA00023016"/>
    </source>
</evidence>
<sequence>MKGIILMDNVIFALDIGTRSVVGVVAENIDNILKVSRIESIFHSQRAMIDGQIEDIDEVSRVVSNVKNQLESNLGIKLDKVSIAAAGRSLKTERIILERDSDIRKPINVDFKNAIEIEALQLAQDIFSKTSNKDDLFYCVGYSVLSYSLDGKSISNIVGHRGNKISIEIIAAFLPHTVIEGLYSCMDNNNLEVVNLTLEPIAAMDLIIPSELRLLNLVLIDIGAGTSDIAISKGGSIVGYDMATIAGDEITECIMKNYIVDFNSAENIKTLLSKDSGNLEITNILGIPQTLKKEEVLETIKTSVYDLCVEIASKITKLNKEPPAAVFLAGGGSKIPFIKEFLSELLNIPQSRIAISNKSSIKNVDLSILDNFGPEFITPVGIAYSVILNKNYDFFSVSVNGTKVRLYSIRQMKVMDAILMSGFDSKKLIGFSGKSLRFNLNGSERYYSGEFSTPAQIYVNSSVANIETTIKPGDCIDVIPAIDGTSPVVRISDIASNSIEGFVYFNGIKVDFGTKYYVNKVDVRDDYIIGNSDSIEIVKIETIKDLVQIYEIDKSFYNFFANGKMADLDYKLCNGYTIDLIKKEEEEPAEEKANVDVEIKSNEEIDLIDEVKTICEEDLYIEVSINDKKVKLPNKDEPYIFADMLNYTDIDPTNPKGNIVILHNGKDASYTNLIYSNDIIIIKWDSDLN</sequence>
<protein>
    <recommendedName>
        <fullName evidence="2">Chaperone protein DnaK</fullName>
    </recommendedName>
    <alternativeName>
        <fullName evidence="3">Chaperone protein dnaK</fullName>
    </alternativeName>
    <alternativeName>
        <fullName evidence="7">HSP70</fullName>
    </alternativeName>
    <alternativeName>
        <fullName evidence="6">Heat shock 70 kDa protein</fullName>
    </alternativeName>
    <alternativeName>
        <fullName evidence="5">Heat shock protein 70</fullName>
    </alternativeName>
</protein>
<evidence type="ECO:0000256" key="7">
    <source>
        <dbReference type="ARBA" id="ARBA00033103"/>
    </source>
</evidence>
<dbReference type="Proteomes" id="UP001519342">
    <property type="component" value="Unassembled WGS sequence"/>
</dbReference>
<comment type="similarity">
    <text evidence="1">Belongs to the heat shock protein 70 family.</text>
</comment>
<evidence type="ECO:0000256" key="3">
    <source>
        <dbReference type="ARBA" id="ARBA00017249"/>
    </source>
</evidence>
<proteinExistence type="inferred from homology"/>
<dbReference type="InterPro" id="IPR043129">
    <property type="entry name" value="ATPase_NBD"/>
</dbReference>